<accession>A0A2T3KU47</accession>
<keyword evidence="4 6" id="KW-1133">Transmembrane helix</keyword>
<evidence type="ECO:0000256" key="1">
    <source>
        <dbReference type="ARBA" id="ARBA00004651"/>
    </source>
</evidence>
<dbReference type="AlphaFoldDB" id="A0A2T3KU47"/>
<evidence type="ECO:0000259" key="7">
    <source>
        <dbReference type="Pfam" id="PF03176"/>
    </source>
</evidence>
<keyword evidence="5 6" id="KW-0472">Membrane</keyword>
<dbReference type="PANTHER" id="PTHR33406:SF13">
    <property type="entry name" value="MEMBRANE PROTEIN YDFJ"/>
    <property type="match status" value="1"/>
</dbReference>
<dbReference type="RefSeq" id="WP_107185254.1">
    <property type="nucleotide sequence ID" value="NZ_CP131574.1"/>
</dbReference>
<dbReference type="Pfam" id="PF03176">
    <property type="entry name" value="MMPL"/>
    <property type="match status" value="2"/>
</dbReference>
<sequence>MFSNSKLASLWLAIMLILVAALGYQLTARKQLPIETNILALLPENRQDPIAQQAFDHIATSMSDKVVFVVGSKDSDTMLKAAKDFSQALPSLDMFSHIDAEVSQDQQQAWAKLYYPKRFQLLTPEQQNRLQHHPEQQTQNVIHTLYNPFSGITGTELKNDPFLLFREYLADLTAKTGKFSLKQGFLTTEYQGKHYALITANLKGSAYNIGLQGKLPALTSLEQQIESEYSLTDSPLEIEQTGVIFYAAHGTQSAENEISTIGLGSLLGIVILLIAVYRSTLPLALALLSISCGLVAAFVTTVAIFGKVHLFSLVFGASLIGVSIDYAFHYLTDRLAAGKHWNAQQGLKHIFTAITLGLITSLIGYLGMLVAPFPGLQQLSLFSAIGLTAAYATVVCWYPTLAAKPSKPRAIPFAGTLGRWLHLWQQPSIRWVTPILLALLSIYGLTKATYNDDIRQLQALPASLQQQEATIKAITGVSSSQQMLLVKADSQQALLNKIATTDHALDGLIKQGALKSYQSLGQYIPTLEQQKANFELVKQLYKEQGTALSQSLNLAQPVSFTATFEPLTMAHFLASPISAPLRFMWLDALKDKNGVSKYSAVILLHDIKQQNTIEQLTHNDSELTYLNKADEISTLFGQYREHVTWLLITATFAIYLLLAWRYGLKQGVKMIAPSLIAGMAGIAITSLTGTPLNLFNLLALILILGIGIDYSLFFAELKAETAHQQGITTLLAITLSALTTVLSFGLLALSETQAIHSFGITVLTGIIIAWLLAPLAMSKVKTSQQHQ</sequence>
<dbReference type="InterPro" id="IPR050545">
    <property type="entry name" value="Mycobact_MmpL"/>
</dbReference>
<evidence type="ECO:0000256" key="4">
    <source>
        <dbReference type="ARBA" id="ARBA00022989"/>
    </source>
</evidence>
<evidence type="ECO:0000313" key="8">
    <source>
        <dbReference type="EMBL" id="PSV10243.1"/>
    </source>
</evidence>
<dbReference type="EMBL" id="PYNS01000013">
    <property type="protein sequence ID" value="PSV10243.1"/>
    <property type="molecule type" value="Genomic_DNA"/>
</dbReference>
<dbReference type="Proteomes" id="UP000240530">
    <property type="component" value="Unassembled WGS sequence"/>
</dbReference>
<reference evidence="8 9" key="1">
    <citation type="submission" date="2018-03" db="EMBL/GenBank/DDBJ databases">
        <title>Whole genome sequencing of Histamine producing bacteria.</title>
        <authorList>
            <person name="Butler K."/>
        </authorList>
    </citation>
    <scope>NUCLEOTIDE SEQUENCE [LARGE SCALE GENOMIC DNA]</scope>
    <source>
        <strain evidence="8 9">Res.4.1</strain>
    </source>
</reference>
<evidence type="ECO:0000256" key="3">
    <source>
        <dbReference type="ARBA" id="ARBA00022692"/>
    </source>
</evidence>
<dbReference type="GO" id="GO:0005886">
    <property type="term" value="C:plasma membrane"/>
    <property type="evidence" value="ECO:0007669"/>
    <property type="project" value="UniProtKB-SubCell"/>
</dbReference>
<name>A0A2T3KU47_PHOLD</name>
<feature type="transmembrane region" description="Helical" evidence="6">
    <location>
        <begin position="349"/>
        <end position="373"/>
    </location>
</feature>
<comment type="subcellular location">
    <subcellularLocation>
        <location evidence="1">Cell membrane</location>
        <topology evidence="1">Multi-pass membrane protein</topology>
    </subcellularLocation>
</comment>
<feature type="transmembrane region" description="Helical" evidence="6">
    <location>
        <begin position="284"/>
        <end position="304"/>
    </location>
</feature>
<evidence type="ECO:0000256" key="6">
    <source>
        <dbReference type="SAM" id="Phobius"/>
    </source>
</evidence>
<dbReference type="SUPFAM" id="SSF82866">
    <property type="entry name" value="Multidrug efflux transporter AcrB transmembrane domain"/>
    <property type="match status" value="2"/>
</dbReference>
<evidence type="ECO:0000313" key="9">
    <source>
        <dbReference type="Proteomes" id="UP000240530"/>
    </source>
</evidence>
<evidence type="ECO:0000256" key="5">
    <source>
        <dbReference type="ARBA" id="ARBA00023136"/>
    </source>
</evidence>
<feature type="transmembrane region" description="Helical" evidence="6">
    <location>
        <begin position="258"/>
        <end position="277"/>
    </location>
</feature>
<comment type="caution">
    <text evidence="8">The sequence shown here is derived from an EMBL/GenBank/DDBJ whole genome shotgun (WGS) entry which is preliminary data.</text>
</comment>
<dbReference type="InterPro" id="IPR004869">
    <property type="entry name" value="MMPL_dom"/>
</dbReference>
<feature type="transmembrane region" description="Helical" evidence="6">
    <location>
        <begin position="755"/>
        <end position="777"/>
    </location>
</feature>
<feature type="transmembrane region" description="Helical" evidence="6">
    <location>
        <begin position="379"/>
        <end position="399"/>
    </location>
</feature>
<feature type="transmembrane region" description="Helical" evidence="6">
    <location>
        <begin position="643"/>
        <end position="663"/>
    </location>
</feature>
<organism evidence="8 9">
    <name type="scientific">Photobacterium leiognathi subsp. mandapamensis</name>
    <name type="common">Photobacterium mandapamensis</name>
    <dbReference type="NCBI Taxonomy" id="48408"/>
    <lineage>
        <taxon>Bacteria</taxon>
        <taxon>Pseudomonadati</taxon>
        <taxon>Pseudomonadota</taxon>
        <taxon>Gammaproteobacteria</taxon>
        <taxon>Vibrionales</taxon>
        <taxon>Vibrionaceae</taxon>
        <taxon>Photobacterium</taxon>
    </lineage>
</organism>
<feature type="transmembrane region" description="Helical" evidence="6">
    <location>
        <begin position="670"/>
        <end position="688"/>
    </location>
</feature>
<feature type="domain" description="Membrane transport protein MMPL" evidence="7">
    <location>
        <begin position="671"/>
        <end position="773"/>
    </location>
</feature>
<dbReference type="PANTHER" id="PTHR33406">
    <property type="entry name" value="MEMBRANE PROTEIN MJ1562-RELATED"/>
    <property type="match status" value="1"/>
</dbReference>
<dbReference type="Gene3D" id="1.20.1640.10">
    <property type="entry name" value="Multidrug efflux transporter AcrB transmembrane domain"/>
    <property type="match status" value="2"/>
</dbReference>
<proteinExistence type="predicted"/>
<keyword evidence="3 6" id="KW-0812">Transmembrane</keyword>
<protein>
    <recommendedName>
        <fullName evidence="7">Membrane transport protein MMPL domain-containing protein</fullName>
    </recommendedName>
</protein>
<feature type="transmembrane region" description="Helical" evidence="6">
    <location>
        <begin position="694"/>
        <end position="715"/>
    </location>
</feature>
<feature type="domain" description="Membrane transport protein MMPL" evidence="7">
    <location>
        <begin position="229"/>
        <end position="417"/>
    </location>
</feature>
<feature type="transmembrane region" description="Helical" evidence="6">
    <location>
        <begin position="310"/>
        <end position="328"/>
    </location>
</feature>
<feature type="transmembrane region" description="Helical" evidence="6">
    <location>
        <begin position="727"/>
        <end position="749"/>
    </location>
</feature>
<evidence type="ECO:0000256" key="2">
    <source>
        <dbReference type="ARBA" id="ARBA00022475"/>
    </source>
</evidence>
<gene>
    <name evidence="8" type="ORF">C0W93_12355</name>
</gene>
<keyword evidence="2" id="KW-1003">Cell membrane</keyword>